<gene>
    <name evidence="1" type="ORF">PGLA2088_LOCUS8454</name>
</gene>
<dbReference type="AlphaFoldDB" id="A0A813IHT0"/>
<dbReference type="Proteomes" id="UP000626109">
    <property type="component" value="Unassembled WGS sequence"/>
</dbReference>
<evidence type="ECO:0000313" key="1">
    <source>
        <dbReference type="EMBL" id="CAE8650654.1"/>
    </source>
</evidence>
<proteinExistence type="predicted"/>
<protein>
    <submittedName>
        <fullName evidence="1">Uncharacterized protein</fullName>
    </submittedName>
</protein>
<comment type="caution">
    <text evidence="1">The sequence shown here is derived from an EMBL/GenBank/DDBJ whole genome shotgun (WGS) entry which is preliminary data.</text>
</comment>
<dbReference type="EMBL" id="CAJNNW010009067">
    <property type="protein sequence ID" value="CAE8650654.1"/>
    <property type="molecule type" value="Genomic_DNA"/>
</dbReference>
<organism evidence="1 2">
    <name type="scientific">Polarella glacialis</name>
    <name type="common">Dinoflagellate</name>
    <dbReference type="NCBI Taxonomy" id="89957"/>
    <lineage>
        <taxon>Eukaryota</taxon>
        <taxon>Sar</taxon>
        <taxon>Alveolata</taxon>
        <taxon>Dinophyceae</taxon>
        <taxon>Suessiales</taxon>
        <taxon>Suessiaceae</taxon>
        <taxon>Polarella</taxon>
    </lineage>
</organism>
<evidence type="ECO:0000313" key="2">
    <source>
        <dbReference type="Proteomes" id="UP000626109"/>
    </source>
</evidence>
<sequence>MAVHSKMPANSKGGRHGLAAVLAGASTCYGSSGVCTFVAPQLLADTLSARRQMAVAPSTTVSSASSFGVTAGVTALATLATLAASVGTARHSTAKSVQQRRVAVSLQARGAEDTSDDKRHKLDSSTKDTFADLRDELDKIVEQAGSELFLRGVLNKIQTPEQVTTFLHRYTVVSGDFACGAASLAGAVHVHRDKFLDPEEPIFACADRSAEIASHIFFAIEDEYKTRAGSRLTHRRLGQIILSETVKFFGFETAYESRCGPKHQMSEALKKIGEGYRINRAHTAEDLFFAFGWHLGSELLGDQEFNLVDEFLKAKFPKLVAHLESKQVQEEKTAYHWIQVHTYVEEEHFSHGLMAAVLAIHYYHEPHKRAEVRQMILDGARAFVDFQQVFFGNILSDRFPAL</sequence>
<name>A0A813IHT0_POLGL</name>
<reference evidence="1" key="1">
    <citation type="submission" date="2021-02" db="EMBL/GenBank/DDBJ databases">
        <authorList>
            <person name="Dougan E. K."/>
            <person name="Rhodes N."/>
            <person name="Thang M."/>
            <person name="Chan C."/>
        </authorList>
    </citation>
    <scope>NUCLEOTIDE SEQUENCE</scope>
</reference>
<accession>A0A813IHT0</accession>